<protein>
    <submittedName>
        <fullName evidence="2">Uncharacterized protein</fullName>
    </submittedName>
</protein>
<proteinExistence type="predicted"/>
<gene>
    <name evidence="2" type="ORF">HO173_006905</name>
</gene>
<sequence length="94" mass="9820">MMDMAQALTAAENPQVLAGSGGHADQQAFGSAKEYTGPAVGGQDRSLDTQEQFATDTVVQNETPEASQRFKSSPEEQNSADDQAPIGYADISVG</sequence>
<dbReference type="GeneID" id="59288563"/>
<feature type="compositionally biased region" description="Polar residues" evidence="1">
    <location>
        <begin position="49"/>
        <end position="81"/>
    </location>
</feature>
<reference evidence="2 3" key="1">
    <citation type="journal article" date="2020" name="Genomics">
        <title>Complete, high-quality genomes from long-read metagenomic sequencing of two wolf lichen thalli reveals enigmatic genome architecture.</title>
        <authorList>
            <person name="McKenzie S.K."/>
            <person name="Walston R.F."/>
            <person name="Allen J.L."/>
        </authorList>
    </citation>
    <scope>NUCLEOTIDE SEQUENCE [LARGE SCALE GENOMIC DNA]</scope>
    <source>
        <strain evidence="2">WasteWater2</strain>
    </source>
</reference>
<dbReference type="AlphaFoldDB" id="A0A8H6FUI8"/>
<evidence type="ECO:0000313" key="2">
    <source>
        <dbReference type="EMBL" id="KAF6234975.1"/>
    </source>
</evidence>
<dbReference type="EMBL" id="JACCJC010000027">
    <property type="protein sequence ID" value="KAF6234975.1"/>
    <property type="molecule type" value="Genomic_DNA"/>
</dbReference>
<feature type="region of interest" description="Disordered" evidence="1">
    <location>
        <begin position="14"/>
        <end position="94"/>
    </location>
</feature>
<dbReference type="RefSeq" id="XP_037164356.1">
    <property type="nucleotide sequence ID" value="XM_037308811.1"/>
</dbReference>
<accession>A0A8H6FUI8</accession>
<comment type="caution">
    <text evidence="2">The sequence shown here is derived from an EMBL/GenBank/DDBJ whole genome shotgun (WGS) entry which is preliminary data.</text>
</comment>
<organism evidence="2 3">
    <name type="scientific">Letharia columbiana</name>
    <dbReference type="NCBI Taxonomy" id="112416"/>
    <lineage>
        <taxon>Eukaryota</taxon>
        <taxon>Fungi</taxon>
        <taxon>Dikarya</taxon>
        <taxon>Ascomycota</taxon>
        <taxon>Pezizomycotina</taxon>
        <taxon>Lecanoromycetes</taxon>
        <taxon>OSLEUM clade</taxon>
        <taxon>Lecanoromycetidae</taxon>
        <taxon>Lecanorales</taxon>
        <taxon>Lecanorineae</taxon>
        <taxon>Parmeliaceae</taxon>
        <taxon>Letharia</taxon>
    </lineage>
</organism>
<dbReference type="Proteomes" id="UP000578531">
    <property type="component" value="Unassembled WGS sequence"/>
</dbReference>
<keyword evidence="3" id="KW-1185">Reference proteome</keyword>
<evidence type="ECO:0000256" key="1">
    <source>
        <dbReference type="SAM" id="MobiDB-lite"/>
    </source>
</evidence>
<name>A0A8H6FUI8_9LECA</name>
<evidence type="ECO:0000313" key="3">
    <source>
        <dbReference type="Proteomes" id="UP000578531"/>
    </source>
</evidence>